<feature type="region of interest" description="Disordered" evidence="1">
    <location>
        <begin position="420"/>
        <end position="462"/>
    </location>
</feature>
<feature type="compositionally biased region" description="Basic residues" evidence="1">
    <location>
        <begin position="825"/>
        <end position="838"/>
    </location>
</feature>
<feature type="compositionally biased region" description="Basic and acidic residues" evidence="1">
    <location>
        <begin position="599"/>
        <end position="617"/>
    </location>
</feature>
<dbReference type="AlphaFoldDB" id="A0AAQ3X6W3"/>
<feature type="compositionally biased region" description="Polar residues" evidence="1">
    <location>
        <begin position="240"/>
        <end position="250"/>
    </location>
</feature>
<feature type="compositionally biased region" description="Pro residues" evidence="1">
    <location>
        <begin position="16"/>
        <end position="26"/>
    </location>
</feature>
<evidence type="ECO:0000313" key="2">
    <source>
        <dbReference type="EMBL" id="WVZ87546.1"/>
    </source>
</evidence>
<feature type="compositionally biased region" description="Basic and acidic residues" evidence="1">
    <location>
        <begin position="441"/>
        <end position="454"/>
    </location>
</feature>
<name>A0AAQ3X6W3_PASNO</name>
<proteinExistence type="predicted"/>
<gene>
    <name evidence="2" type="ORF">U9M48_034168</name>
</gene>
<feature type="compositionally biased region" description="Pro residues" evidence="1">
    <location>
        <begin position="36"/>
        <end position="51"/>
    </location>
</feature>
<feature type="compositionally biased region" description="Low complexity" evidence="1">
    <location>
        <begin position="420"/>
        <end position="430"/>
    </location>
</feature>
<feature type="compositionally biased region" description="Basic and acidic residues" evidence="1">
    <location>
        <begin position="781"/>
        <end position="818"/>
    </location>
</feature>
<feature type="region of interest" description="Disordered" evidence="1">
    <location>
        <begin position="240"/>
        <end position="261"/>
    </location>
</feature>
<feature type="compositionally biased region" description="Pro residues" evidence="1">
    <location>
        <begin position="110"/>
        <end position="121"/>
    </location>
</feature>
<evidence type="ECO:0000313" key="3">
    <source>
        <dbReference type="Proteomes" id="UP001341281"/>
    </source>
</evidence>
<feature type="region of interest" description="Disordered" evidence="1">
    <location>
        <begin position="1"/>
        <end position="126"/>
    </location>
</feature>
<reference evidence="2 3" key="1">
    <citation type="submission" date="2024-02" db="EMBL/GenBank/DDBJ databases">
        <title>High-quality chromosome-scale genome assembly of Pensacola bahiagrass (Paspalum notatum Flugge var. saurae).</title>
        <authorList>
            <person name="Vega J.M."/>
            <person name="Podio M."/>
            <person name="Orjuela J."/>
            <person name="Siena L.A."/>
            <person name="Pessino S.C."/>
            <person name="Combes M.C."/>
            <person name="Mariac C."/>
            <person name="Albertini E."/>
            <person name="Pupilli F."/>
            <person name="Ortiz J.P.A."/>
            <person name="Leblanc O."/>
        </authorList>
    </citation>
    <scope>NUCLEOTIDE SEQUENCE [LARGE SCALE GENOMIC DNA]</scope>
    <source>
        <strain evidence="2">R1</strain>
        <tissue evidence="2">Leaf</tissue>
    </source>
</reference>
<feature type="compositionally biased region" description="Basic and acidic residues" evidence="1">
    <location>
        <begin position="640"/>
        <end position="649"/>
    </location>
</feature>
<feature type="compositionally biased region" description="Polar residues" evidence="1">
    <location>
        <begin position="618"/>
        <end position="629"/>
    </location>
</feature>
<dbReference type="EMBL" id="CP144751">
    <property type="protein sequence ID" value="WVZ87546.1"/>
    <property type="molecule type" value="Genomic_DNA"/>
</dbReference>
<accession>A0AAQ3X6W3</accession>
<feature type="region of interest" description="Disordered" evidence="1">
    <location>
        <begin position="503"/>
        <end position="629"/>
    </location>
</feature>
<protein>
    <submittedName>
        <fullName evidence="2">Uncharacterized protein</fullName>
    </submittedName>
</protein>
<evidence type="ECO:0000256" key="1">
    <source>
        <dbReference type="SAM" id="MobiDB-lite"/>
    </source>
</evidence>
<dbReference type="Proteomes" id="UP001341281">
    <property type="component" value="Chromosome 07"/>
</dbReference>
<feature type="region of interest" description="Disordered" evidence="1">
    <location>
        <begin position="685"/>
        <end position="891"/>
    </location>
</feature>
<feature type="region of interest" description="Disordered" evidence="1">
    <location>
        <begin position="640"/>
        <end position="659"/>
    </location>
</feature>
<feature type="compositionally biased region" description="Pro residues" evidence="1">
    <location>
        <begin position="69"/>
        <end position="84"/>
    </location>
</feature>
<feature type="compositionally biased region" description="Basic and acidic residues" evidence="1">
    <location>
        <begin position="695"/>
        <end position="768"/>
    </location>
</feature>
<keyword evidence="3" id="KW-1185">Reference proteome</keyword>
<feature type="compositionally biased region" description="Polar residues" evidence="1">
    <location>
        <begin position="844"/>
        <end position="853"/>
    </location>
</feature>
<organism evidence="2 3">
    <name type="scientific">Paspalum notatum var. saurae</name>
    <dbReference type="NCBI Taxonomy" id="547442"/>
    <lineage>
        <taxon>Eukaryota</taxon>
        <taxon>Viridiplantae</taxon>
        <taxon>Streptophyta</taxon>
        <taxon>Embryophyta</taxon>
        <taxon>Tracheophyta</taxon>
        <taxon>Spermatophyta</taxon>
        <taxon>Magnoliopsida</taxon>
        <taxon>Liliopsida</taxon>
        <taxon>Poales</taxon>
        <taxon>Poaceae</taxon>
        <taxon>PACMAD clade</taxon>
        <taxon>Panicoideae</taxon>
        <taxon>Andropogonodae</taxon>
        <taxon>Paspaleae</taxon>
        <taxon>Paspalinae</taxon>
        <taxon>Paspalum</taxon>
    </lineage>
</organism>
<sequence length="891" mass="97967">MDAYQNQRRFAGAGDAPPPQQPPPHPSHTNAHWYPAPRPPYPPLPSHPYPPQHHHQWGPPPDLQHQRHPPPPPQHYAYHPPPPTMTMQQQQQPPPPPGNNWPPHHAAGQGPPPSYPPPPPGQAWTNHSWAQNHGYLGLSAKYASPFPTYPLLNFAVLSSELKVIIMVTMISISQKNLCIFRFLNQFQNGAEDYVADRGPMVSPAQNFGSFPSNYEQEVPYNYSSAPGNGNNMLPYPNSQAQSFPTASSVQGGFPQAPSSMPVVPSAELPPFGHERQPVDPSDQPLEFNSRKLPDVAVHINVNSNIPAAPTLASNQDVTAISTQPWTPSATVGFLPRVPVPPQAAQMDPSMHAAPLFGAMSSSNYVPPAAFGVGTVTEMFPTDPNTPFSVAEKSKKRPVPNWLREELLKKKSAPVISGSALNSANLNSMESSDAEQTPGRPDQSDSKSNDSAKSTEDDEDDEDEIEAARMAAINQEIKRVLTEVLLKVTDDLFDEIATKVLNEDDSSAESNEPTGVFGSKEPGLGGSRTNTSAKLVLPPKPTNISTSDHKDSSVLSSPKGALLGLASYDSDDDDDEVGGKDNFPISNFSSEANAGAANIEGDKNTLGKRHENHDEKNSSFRSTSSGEGLKSNIQKFQRITNEEPEHEHIRATQNGEFPLDDKTLIEAKGAVDRTDERAHRYAEVDIKNRKASSGNHTEKYLESSHRHLEKSSKEDFVKEVKADHAKQSEHSTAEKYNNDDKYGMYGNVDKRRTFKEGKDSGRDTKHESDTGEPLYRGNSKYDGAKGDQKDIPKDTRERNRDTNERRGGKGKDEKDDRSRQMTSHGRSSRSRSPRGRSRTRKENSSHAQGSVSSDEPSDSVKKRKHHSRKTSISPSPPKSRNRYLIHAPSLLC</sequence>